<gene>
    <name evidence="2" type="ORF">BOX15_Mlig007877g4</name>
</gene>
<sequence length="188" mass="19839">MAALPDMGWDEAPSSPARGRGGRSGRCRRGRRGAANGRSGGEAHRVWQRSLGGGQLRLHAAPQKRDFSQQVCAADGKESAMEELVVDARAAGAAESSPAPRSAFQHRGFDRKMIELPIIEVRMIRACSTSARMRITMARPWRSRLSATPVAGAVDAELRLDAAGHGHPDGAAPAAAGSARLLPAGVRC</sequence>
<feature type="compositionally biased region" description="Basic residues" evidence="1">
    <location>
        <begin position="20"/>
        <end position="32"/>
    </location>
</feature>
<dbReference type="EMBL" id="NIVC01002900">
    <property type="protein sequence ID" value="PAA54473.1"/>
    <property type="molecule type" value="Genomic_DNA"/>
</dbReference>
<evidence type="ECO:0000313" key="2">
    <source>
        <dbReference type="EMBL" id="PAA54473.1"/>
    </source>
</evidence>
<feature type="region of interest" description="Disordered" evidence="1">
    <location>
        <begin position="1"/>
        <end position="45"/>
    </location>
</feature>
<keyword evidence="3" id="KW-1185">Reference proteome</keyword>
<evidence type="ECO:0000313" key="3">
    <source>
        <dbReference type="Proteomes" id="UP000215902"/>
    </source>
</evidence>
<name>A0A267DYS3_9PLAT</name>
<protein>
    <submittedName>
        <fullName evidence="2">Uncharacterized protein</fullName>
    </submittedName>
</protein>
<dbReference type="AlphaFoldDB" id="A0A267DYS3"/>
<dbReference type="Proteomes" id="UP000215902">
    <property type="component" value="Unassembled WGS sequence"/>
</dbReference>
<reference evidence="2 3" key="1">
    <citation type="submission" date="2017-06" db="EMBL/GenBank/DDBJ databases">
        <title>A platform for efficient transgenesis in Macrostomum lignano, a flatworm model organism for stem cell research.</title>
        <authorList>
            <person name="Berezikov E."/>
        </authorList>
    </citation>
    <scope>NUCLEOTIDE SEQUENCE [LARGE SCALE GENOMIC DNA]</scope>
    <source>
        <strain evidence="2">DV1</strain>
        <tissue evidence="2">Whole organism</tissue>
    </source>
</reference>
<organism evidence="2 3">
    <name type="scientific">Macrostomum lignano</name>
    <dbReference type="NCBI Taxonomy" id="282301"/>
    <lineage>
        <taxon>Eukaryota</taxon>
        <taxon>Metazoa</taxon>
        <taxon>Spiralia</taxon>
        <taxon>Lophotrochozoa</taxon>
        <taxon>Platyhelminthes</taxon>
        <taxon>Rhabditophora</taxon>
        <taxon>Macrostomorpha</taxon>
        <taxon>Macrostomida</taxon>
        <taxon>Macrostomidae</taxon>
        <taxon>Macrostomum</taxon>
    </lineage>
</organism>
<proteinExistence type="predicted"/>
<evidence type="ECO:0000256" key="1">
    <source>
        <dbReference type="SAM" id="MobiDB-lite"/>
    </source>
</evidence>
<accession>A0A267DYS3</accession>
<comment type="caution">
    <text evidence="2">The sequence shown here is derived from an EMBL/GenBank/DDBJ whole genome shotgun (WGS) entry which is preliminary data.</text>
</comment>